<accession>A0A5E4PZM2</accession>
<keyword evidence="6" id="KW-1185">Reference proteome</keyword>
<keyword evidence="2" id="KW-0863">Zinc-finger</keyword>
<feature type="domain" description="FLYWCH-type" evidence="4">
    <location>
        <begin position="6"/>
        <end position="65"/>
    </location>
</feature>
<organism evidence="5 6">
    <name type="scientific">Leptidea sinapis</name>
    <dbReference type="NCBI Taxonomy" id="189913"/>
    <lineage>
        <taxon>Eukaryota</taxon>
        <taxon>Metazoa</taxon>
        <taxon>Ecdysozoa</taxon>
        <taxon>Arthropoda</taxon>
        <taxon>Hexapoda</taxon>
        <taxon>Insecta</taxon>
        <taxon>Pterygota</taxon>
        <taxon>Neoptera</taxon>
        <taxon>Endopterygota</taxon>
        <taxon>Lepidoptera</taxon>
        <taxon>Glossata</taxon>
        <taxon>Ditrysia</taxon>
        <taxon>Papilionoidea</taxon>
        <taxon>Pieridae</taxon>
        <taxon>Dismorphiinae</taxon>
        <taxon>Leptidea</taxon>
    </lineage>
</organism>
<gene>
    <name evidence="5" type="ORF">LSINAPIS_LOCUS3509</name>
</gene>
<dbReference type="Proteomes" id="UP000324832">
    <property type="component" value="Unassembled WGS sequence"/>
</dbReference>
<keyword evidence="1" id="KW-0479">Metal-binding</keyword>
<reference evidence="5 6" key="1">
    <citation type="submission" date="2017-07" db="EMBL/GenBank/DDBJ databases">
        <authorList>
            <person name="Talla V."/>
            <person name="Backstrom N."/>
        </authorList>
    </citation>
    <scope>NUCLEOTIDE SEQUENCE [LARGE SCALE GENOMIC DNA]</scope>
</reference>
<dbReference type="InterPro" id="IPR007588">
    <property type="entry name" value="Znf_FLYWCH"/>
</dbReference>
<name>A0A5E4PZM2_9NEOP</name>
<keyword evidence="3" id="KW-0862">Zinc</keyword>
<dbReference type="EMBL" id="FZQP02000837">
    <property type="protein sequence ID" value="VVC90642.1"/>
    <property type="molecule type" value="Genomic_DNA"/>
</dbReference>
<sequence length="66" mass="7673">MFRPRFCKSRFGMPVIVVGKFRFNRNNRSHGPRALWTCSRVSNGCRANIITIDDVIVKEKSIHNHT</sequence>
<evidence type="ECO:0000259" key="4">
    <source>
        <dbReference type="Pfam" id="PF04500"/>
    </source>
</evidence>
<evidence type="ECO:0000313" key="6">
    <source>
        <dbReference type="Proteomes" id="UP000324832"/>
    </source>
</evidence>
<proteinExistence type="predicted"/>
<dbReference type="GO" id="GO:0008270">
    <property type="term" value="F:zinc ion binding"/>
    <property type="evidence" value="ECO:0007669"/>
    <property type="project" value="UniProtKB-KW"/>
</dbReference>
<dbReference type="Gene3D" id="2.20.25.240">
    <property type="match status" value="1"/>
</dbReference>
<evidence type="ECO:0000256" key="2">
    <source>
        <dbReference type="ARBA" id="ARBA00022771"/>
    </source>
</evidence>
<protein>
    <recommendedName>
        <fullName evidence="4">FLYWCH-type domain-containing protein</fullName>
    </recommendedName>
</protein>
<evidence type="ECO:0000256" key="3">
    <source>
        <dbReference type="ARBA" id="ARBA00022833"/>
    </source>
</evidence>
<evidence type="ECO:0000313" key="5">
    <source>
        <dbReference type="EMBL" id="VVC90642.1"/>
    </source>
</evidence>
<dbReference type="Pfam" id="PF04500">
    <property type="entry name" value="FLYWCH"/>
    <property type="match status" value="1"/>
</dbReference>
<evidence type="ECO:0000256" key="1">
    <source>
        <dbReference type="ARBA" id="ARBA00022723"/>
    </source>
</evidence>
<dbReference type="AlphaFoldDB" id="A0A5E4PZM2"/>